<dbReference type="InterPro" id="IPR027477">
    <property type="entry name" value="Succ_DH/fumarate_Rdtase_cat_sf"/>
</dbReference>
<dbReference type="InterPro" id="IPR015939">
    <property type="entry name" value="Fum_Rdtase/Succ_DH_flav-like_C"/>
</dbReference>
<dbReference type="RefSeq" id="WP_202653283.1">
    <property type="nucleotide sequence ID" value="NZ_JAESWB010000131.1"/>
</dbReference>
<dbReference type="InterPro" id="IPR003953">
    <property type="entry name" value="FAD-dep_OxRdtase_2_FAD-bd"/>
</dbReference>
<comment type="pathway">
    <text evidence="2">Cofactor biosynthesis; NAD(+) biosynthesis; iminoaspartate from L-aspartate (oxidase route): step 1/1.</text>
</comment>
<evidence type="ECO:0000256" key="9">
    <source>
        <dbReference type="ARBA" id="ARBA00023002"/>
    </source>
</evidence>
<dbReference type="InterPro" id="IPR037099">
    <property type="entry name" value="Fum_R/Succ_DH_flav-like_C_sf"/>
</dbReference>
<gene>
    <name evidence="14" type="ORF">JK635_07260</name>
</gene>
<dbReference type="Gene3D" id="3.50.50.60">
    <property type="entry name" value="FAD/NAD(P)-binding domain"/>
    <property type="match status" value="1"/>
</dbReference>
<dbReference type="PANTHER" id="PTHR42716">
    <property type="entry name" value="L-ASPARTATE OXIDASE"/>
    <property type="match status" value="1"/>
</dbReference>
<evidence type="ECO:0000313" key="15">
    <source>
        <dbReference type="Proteomes" id="UP000623967"/>
    </source>
</evidence>
<evidence type="ECO:0000256" key="11">
    <source>
        <dbReference type="ARBA" id="ARBA00048305"/>
    </source>
</evidence>
<dbReference type="SUPFAM" id="SSF46977">
    <property type="entry name" value="Succinate dehydrogenase/fumarate reductase flavoprotein C-terminal domain"/>
    <property type="match status" value="1"/>
</dbReference>
<keyword evidence="6" id="KW-0285">Flavoprotein</keyword>
<evidence type="ECO:0000313" key="14">
    <source>
        <dbReference type="EMBL" id="MBL4952006.1"/>
    </source>
</evidence>
<dbReference type="PRINTS" id="PR00368">
    <property type="entry name" value="FADPNR"/>
</dbReference>
<proteinExistence type="inferred from homology"/>
<comment type="cofactor">
    <cofactor evidence="1">
        <name>FAD</name>
        <dbReference type="ChEBI" id="CHEBI:57692"/>
    </cofactor>
</comment>
<comment type="catalytic activity">
    <reaction evidence="11">
        <text>L-aspartate + O2 = iminosuccinate + H2O2</text>
        <dbReference type="Rhea" id="RHEA:25876"/>
        <dbReference type="ChEBI" id="CHEBI:15379"/>
        <dbReference type="ChEBI" id="CHEBI:16240"/>
        <dbReference type="ChEBI" id="CHEBI:29991"/>
        <dbReference type="ChEBI" id="CHEBI:77875"/>
        <dbReference type="EC" id="1.4.3.16"/>
    </reaction>
    <physiologicalReaction direction="left-to-right" evidence="11">
        <dbReference type="Rhea" id="RHEA:25877"/>
    </physiologicalReaction>
</comment>
<evidence type="ECO:0000256" key="1">
    <source>
        <dbReference type="ARBA" id="ARBA00001974"/>
    </source>
</evidence>
<evidence type="ECO:0000259" key="13">
    <source>
        <dbReference type="Pfam" id="PF02910"/>
    </source>
</evidence>
<keyword evidence="9" id="KW-0560">Oxidoreductase</keyword>
<comment type="similarity">
    <text evidence="3">Belongs to the FAD-dependent oxidoreductase 2 family. NadB subfamily.</text>
</comment>
<dbReference type="InterPro" id="IPR005288">
    <property type="entry name" value="NadB"/>
</dbReference>
<dbReference type="Pfam" id="PF00890">
    <property type="entry name" value="FAD_binding_2"/>
    <property type="match status" value="1"/>
</dbReference>
<keyword evidence="8" id="KW-0274">FAD</keyword>
<evidence type="ECO:0000256" key="10">
    <source>
        <dbReference type="ARBA" id="ARBA00030386"/>
    </source>
</evidence>
<feature type="domain" description="Fumarate reductase/succinate dehydrogenase flavoprotein-like C-terminal" evidence="13">
    <location>
        <begin position="410"/>
        <end position="494"/>
    </location>
</feature>
<evidence type="ECO:0000256" key="8">
    <source>
        <dbReference type="ARBA" id="ARBA00022827"/>
    </source>
</evidence>
<comment type="caution">
    <text evidence="14">The sequence shown here is derived from an EMBL/GenBank/DDBJ whole genome shotgun (WGS) entry which is preliminary data.</text>
</comment>
<dbReference type="PANTHER" id="PTHR42716:SF2">
    <property type="entry name" value="L-ASPARTATE OXIDASE, CHLOROPLASTIC"/>
    <property type="match status" value="1"/>
</dbReference>
<evidence type="ECO:0000256" key="6">
    <source>
        <dbReference type="ARBA" id="ARBA00022630"/>
    </source>
</evidence>
<dbReference type="PRINTS" id="PR00411">
    <property type="entry name" value="PNDRDTASEI"/>
</dbReference>
<dbReference type="SUPFAM" id="SSF56425">
    <property type="entry name" value="Succinate dehydrogenase/fumarate reductase flavoprotein, catalytic domain"/>
    <property type="match status" value="1"/>
</dbReference>
<evidence type="ECO:0000256" key="4">
    <source>
        <dbReference type="ARBA" id="ARBA00012173"/>
    </source>
</evidence>
<dbReference type="EMBL" id="JAESWB010000131">
    <property type="protein sequence ID" value="MBL4952006.1"/>
    <property type="molecule type" value="Genomic_DNA"/>
</dbReference>
<keyword evidence="7" id="KW-0662">Pyridine nucleotide biosynthesis</keyword>
<dbReference type="SUPFAM" id="SSF51905">
    <property type="entry name" value="FAD/NAD(P)-binding domain"/>
    <property type="match status" value="1"/>
</dbReference>
<dbReference type="Gene3D" id="1.20.58.100">
    <property type="entry name" value="Fumarate reductase/succinate dehydrogenase flavoprotein-like, C-terminal domain"/>
    <property type="match status" value="1"/>
</dbReference>
<organism evidence="14 15">
    <name type="scientific">Neobacillus paridis</name>
    <dbReference type="NCBI Taxonomy" id="2803862"/>
    <lineage>
        <taxon>Bacteria</taxon>
        <taxon>Bacillati</taxon>
        <taxon>Bacillota</taxon>
        <taxon>Bacilli</taxon>
        <taxon>Bacillales</taxon>
        <taxon>Bacillaceae</taxon>
        <taxon>Neobacillus</taxon>
    </lineage>
</organism>
<keyword evidence="15" id="KW-1185">Reference proteome</keyword>
<evidence type="ECO:0000256" key="2">
    <source>
        <dbReference type="ARBA" id="ARBA00004950"/>
    </source>
</evidence>
<feature type="domain" description="FAD-dependent oxidoreductase 2 FAD-binding" evidence="12">
    <location>
        <begin position="10"/>
        <end position="362"/>
    </location>
</feature>
<evidence type="ECO:0000259" key="12">
    <source>
        <dbReference type="Pfam" id="PF00890"/>
    </source>
</evidence>
<evidence type="ECO:0000256" key="3">
    <source>
        <dbReference type="ARBA" id="ARBA00008562"/>
    </source>
</evidence>
<dbReference type="Gene3D" id="3.90.700.10">
    <property type="entry name" value="Succinate dehydrogenase/fumarate reductase flavoprotein, catalytic domain"/>
    <property type="match status" value="1"/>
</dbReference>
<sequence length="504" mass="55482">MSKGQVFQYDVVVIGGGLAALTAAISAKEAGTAVAIITKGKAGMGGSSVLTNAVFSAIFSPGDTPEQFLQDMIVGSRYLTHQRLAKILAEECTYRVNELETKYRINLERERKIATPGHAFPRRVYAGNGQGRNVTTAMRDYAREIGVVFHEQASLVELLQDNGTVCGVTFDMEKERVVAYSAAVILATGGFGGLYDSTDNPRDVTGEGIGLAFRHGAKLIDMEFVQFYPYRLKTPANIDVLTKIFGKGAILVNEENERFMDKYPRQELETRDVLCYAMYQQKKVLLDFSHLSKEDLQQDSPQLYRLYQKGYTGDWVMQPVQHYCMGGIQTDEWGRTGVAGLYACGECTGGLHGANRLGGGSLTEILVFGPRVGQMAANETVPLPQKENLPLGSEDHDDRITAAMEQDMMKTLKEIMWTKVGIERSTDSLVEAATQLAAMLAQIETADGSKAKQLADKIRVAWAAAYAGSLRKESRGAHRLQNITEEKKEWEKNIVIEKSTFIGA</sequence>
<name>A0ABS1TL19_9BACI</name>
<evidence type="ECO:0000256" key="7">
    <source>
        <dbReference type="ARBA" id="ARBA00022642"/>
    </source>
</evidence>
<dbReference type="EC" id="1.4.3.16" evidence="4"/>
<dbReference type="Proteomes" id="UP000623967">
    <property type="component" value="Unassembled WGS sequence"/>
</dbReference>
<dbReference type="Pfam" id="PF02910">
    <property type="entry name" value="Succ_DH_flav_C"/>
    <property type="match status" value="1"/>
</dbReference>
<accession>A0ABS1TL19</accession>
<evidence type="ECO:0000256" key="5">
    <source>
        <dbReference type="ARBA" id="ARBA00021901"/>
    </source>
</evidence>
<dbReference type="InterPro" id="IPR036188">
    <property type="entry name" value="FAD/NAD-bd_sf"/>
</dbReference>
<reference evidence="14 15" key="1">
    <citation type="submission" date="2021-01" db="EMBL/GenBank/DDBJ databases">
        <title>Genome public.</title>
        <authorList>
            <person name="Liu C."/>
            <person name="Sun Q."/>
        </authorList>
    </citation>
    <scope>NUCLEOTIDE SEQUENCE [LARGE SCALE GENOMIC DNA]</scope>
    <source>
        <strain evidence="14 15">YIM B02564</strain>
    </source>
</reference>
<protein>
    <recommendedName>
        <fullName evidence="5">L-aspartate oxidase</fullName>
        <ecNumber evidence="4">1.4.3.16</ecNumber>
    </recommendedName>
    <alternativeName>
        <fullName evidence="10">Quinolinate synthase B</fullName>
    </alternativeName>
</protein>